<dbReference type="AlphaFoldDB" id="A0A0R3Q2C0"/>
<proteinExistence type="predicted"/>
<feature type="compositionally biased region" description="Basic and acidic residues" evidence="1">
    <location>
        <begin position="43"/>
        <end position="62"/>
    </location>
</feature>
<sequence length="76" mass="8098">MAETNLNSGKEAVSGSQANSVRAACTFTSEEKDGTVPTTSLRSDAEQKPPPPDKRSRGDHNKVSANGKRRLSTLLL</sequence>
<protein>
    <submittedName>
        <fullName evidence="2 4">Uncharacterized protein</fullName>
    </submittedName>
</protein>
<feature type="region of interest" description="Disordered" evidence="1">
    <location>
        <begin position="1"/>
        <end position="76"/>
    </location>
</feature>
<evidence type="ECO:0000256" key="1">
    <source>
        <dbReference type="SAM" id="MobiDB-lite"/>
    </source>
</evidence>
<evidence type="ECO:0000313" key="4">
    <source>
        <dbReference type="WBParaSite" id="ACOC_0001321801-mRNA-1"/>
    </source>
</evidence>
<keyword evidence="3" id="KW-1185">Reference proteome</keyword>
<evidence type="ECO:0000313" key="2">
    <source>
        <dbReference type="EMBL" id="VDM64804.1"/>
    </source>
</evidence>
<evidence type="ECO:0000313" key="3">
    <source>
        <dbReference type="Proteomes" id="UP000267027"/>
    </source>
</evidence>
<reference evidence="4" key="1">
    <citation type="submission" date="2017-02" db="UniProtKB">
        <authorList>
            <consortium name="WormBaseParasite"/>
        </authorList>
    </citation>
    <scope>IDENTIFICATION</scope>
</reference>
<gene>
    <name evidence="2" type="ORF">ACOC_LOCUS13219</name>
</gene>
<accession>A0A0R3Q2C0</accession>
<reference evidence="2 3" key="2">
    <citation type="submission" date="2018-11" db="EMBL/GenBank/DDBJ databases">
        <authorList>
            <consortium name="Pathogen Informatics"/>
        </authorList>
    </citation>
    <scope>NUCLEOTIDE SEQUENCE [LARGE SCALE GENOMIC DNA]</scope>
    <source>
        <strain evidence="2 3">Costa Rica</strain>
    </source>
</reference>
<dbReference type="Proteomes" id="UP000267027">
    <property type="component" value="Unassembled WGS sequence"/>
</dbReference>
<organism evidence="4">
    <name type="scientific">Angiostrongylus costaricensis</name>
    <name type="common">Nematode worm</name>
    <dbReference type="NCBI Taxonomy" id="334426"/>
    <lineage>
        <taxon>Eukaryota</taxon>
        <taxon>Metazoa</taxon>
        <taxon>Ecdysozoa</taxon>
        <taxon>Nematoda</taxon>
        <taxon>Chromadorea</taxon>
        <taxon>Rhabditida</taxon>
        <taxon>Rhabditina</taxon>
        <taxon>Rhabditomorpha</taxon>
        <taxon>Strongyloidea</taxon>
        <taxon>Metastrongylidae</taxon>
        <taxon>Angiostrongylus</taxon>
    </lineage>
</organism>
<feature type="compositionally biased region" description="Polar residues" evidence="1">
    <location>
        <begin position="1"/>
        <end position="20"/>
    </location>
</feature>
<dbReference type="EMBL" id="UYYA01005637">
    <property type="protein sequence ID" value="VDM64804.1"/>
    <property type="molecule type" value="Genomic_DNA"/>
</dbReference>
<name>A0A0R3Q2C0_ANGCS</name>
<dbReference type="WBParaSite" id="ACOC_0001321801-mRNA-1">
    <property type="protein sequence ID" value="ACOC_0001321801-mRNA-1"/>
    <property type="gene ID" value="ACOC_0001321801"/>
</dbReference>
<feature type="compositionally biased region" description="Basic residues" evidence="1">
    <location>
        <begin position="67"/>
        <end position="76"/>
    </location>
</feature>